<comment type="caution">
    <text evidence="1">The sequence shown here is derived from an EMBL/GenBank/DDBJ whole genome shotgun (WGS) entry which is preliminary data.</text>
</comment>
<dbReference type="SUPFAM" id="SSF101478">
    <property type="entry name" value="ADP-ribosylglycohydrolase"/>
    <property type="match status" value="1"/>
</dbReference>
<dbReference type="Gene3D" id="1.10.4080.10">
    <property type="entry name" value="ADP-ribosylation/Crystallin J1"/>
    <property type="match status" value="1"/>
</dbReference>
<dbReference type="AlphaFoldDB" id="A0A261F379"/>
<dbReference type="RefSeq" id="WP_143516285.1">
    <property type="nucleotide sequence ID" value="NZ_JBKZBO010000008.1"/>
</dbReference>
<dbReference type="Proteomes" id="UP000216725">
    <property type="component" value="Unassembled WGS sequence"/>
</dbReference>
<dbReference type="InterPro" id="IPR036705">
    <property type="entry name" value="Ribosyl_crysJ1_sf"/>
</dbReference>
<organism evidence="1 2">
    <name type="scientific">Pseudoscardovia radai</name>
    <dbReference type="NCBI Taxonomy" id="987066"/>
    <lineage>
        <taxon>Bacteria</taxon>
        <taxon>Bacillati</taxon>
        <taxon>Actinomycetota</taxon>
        <taxon>Actinomycetes</taxon>
        <taxon>Bifidobacteriales</taxon>
        <taxon>Bifidobacteriaceae</taxon>
        <taxon>Pseudoscardovia</taxon>
    </lineage>
</organism>
<dbReference type="EMBL" id="MWWR01000002">
    <property type="protein sequence ID" value="OZG53376.1"/>
    <property type="molecule type" value="Genomic_DNA"/>
</dbReference>
<dbReference type="OrthoDB" id="2822542at2"/>
<gene>
    <name evidence="1" type="ORF">PSRA_0183</name>
</gene>
<accession>A0A261F379</accession>
<evidence type="ECO:0000313" key="2">
    <source>
        <dbReference type="Proteomes" id="UP000216725"/>
    </source>
</evidence>
<keyword evidence="2" id="KW-1185">Reference proteome</keyword>
<protein>
    <submittedName>
        <fullName evidence="1">Uncharacterized protein</fullName>
    </submittedName>
</protein>
<reference evidence="1 2" key="1">
    <citation type="journal article" date="2017" name="BMC Genomics">
        <title>Comparative genomic and phylogenomic analyses of the Bifidobacteriaceae family.</title>
        <authorList>
            <person name="Lugli G.A."/>
            <person name="Milani C."/>
            <person name="Turroni F."/>
            <person name="Duranti S."/>
            <person name="Mancabelli L."/>
            <person name="Mangifesta M."/>
            <person name="Ferrario C."/>
            <person name="Modesto M."/>
            <person name="Mattarelli P."/>
            <person name="Jiri K."/>
            <person name="van Sinderen D."/>
            <person name="Ventura M."/>
        </authorList>
    </citation>
    <scope>NUCLEOTIDE SEQUENCE [LARGE SCALE GENOMIC DNA]</scope>
    <source>
        <strain evidence="1 2">DSM 24742</strain>
    </source>
</reference>
<evidence type="ECO:0000313" key="1">
    <source>
        <dbReference type="EMBL" id="OZG53376.1"/>
    </source>
</evidence>
<proteinExistence type="predicted"/>
<sequence>MNKHTPVGLYWEAALHCDDGLDIVGAKAAALTHTHELGYIPAAALVHIIDRIVHEGDTIAEAVDDAMARMPELFSQTQHVETVCLMSRVEGK</sequence>
<name>A0A261F379_9BIFI</name>